<dbReference type="PATRIC" id="fig|253.9.peg.2872"/>
<dbReference type="InterPro" id="IPR050708">
    <property type="entry name" value="T6SS_VgrG/RHS"/>
</dbReference>
<protein>
    <recommendedName>
        <fullName evidence="3">RHS repeat-associated core domain-containing protein</fullName>
    </recommendedName>
</protein>
<comment type="caution">
    <text evidence="1">The sequence shown here is derived from an EMBL/GenBank/DDBJ whole genome shotgun (WGS) entry which is preliminary data.</text>
</comment>
<name>A0A0N1KRJ1_CHRID</name>
<dbReference type="PANTHER" id="PTHR32305:SF15">
    <property type="entry name" value="PROTEIN RHSA-RELATED"/>
    <property type="match status" value="1"/>
</dbReference>
<evidence type="ECO:0008006" key="3">
    <source>
        <dbReference type="Google" id="ProtNLM"/>
    </source>
</evidence>
<dbReference type="EMBL" id="LJOD01000029">
    <property type="protein sequence ID" value="KPE49018.1"/>
    <property type="molecule type" value="Genomic_DNA"/>
</dbReference>
<evidence type="ECO:0000313" key="1">
    <source>
        <dbReference type="EMBL" id="KPE49018.1"/>
    </source>
</evidence>
<dbReference type="PANTHER" id="PTHR32305">
    <property type="match status" value="1"/>
</dbReference>
<gene>
    <name evidence="1" type="ORF">AOB46_22205</name>
</gene>
<sequence>MSYAKSSAGFPEITDVNNYYPFGLNHIDGQISKGKLGGYLSYKYNGKELQETVMYDYGARFYMPDLGRWGVVDQLAETSRRWSTYNYAYNNPILFTDPDGMSPVKIDLTSVFENDKKLQNRIQDFSGDNQIRTTFVNERNGKSVIVNDGLDDIIFVGEKDFAFATFFSKNIPDFSFDDKIASKYKDFYFRTKYGTYAAQNWKYWLDSGPDWGKISAQVILSVDIMPISPAGDGQGLIKLTRGGLKAIGNLTHLKDATVAEAVISRGGKLGNLSVIDDLYKTMKVGDIANKAAQGDEKAMTALKIIKQASSKAQKY</sequence>
<accession>A0A0N1KRJ1</accession>
<dbReference type="NCBIfam" id="TIGR03696">
    <property type="entry name" value="Rhs_assc_core"/>
    <property type="match status" value="1"/>
</dbReference>
<dbReference type="Gene3D" id="2.180.10.10">
    <property type="entry name" value="RHS repeat-associated core"/>
    <property type="match status" value="1"/>
</dbReference>
<dbReference type="Proteomes" id="UP000037953">
    <property type="component" value="Unassembled WGS sequence"/>
</dbReference>
<proteinExistence type="predicted"/>
<reference evidence="1 2" key="1">
    <citation type="journal article" date="2015" name="Genom Data">
        <title>Draft genome sequence of a multidrug-resistant Chryseobacterium indologenes isolate from Malaysia.</title>
        <authorList>
            <person name="Yu C.Y."/>
            <person name="Ang G.Y."/>
            <person name="Cheng H.J."/>
            <person name="Cheong Y.M."/>
            <person name="Yin W.F."/>
            <person name="Chan K.G."/>
        </authorList>
    </citation>
    <scope>NUCLEOTIDE SEQUENCE [LARGE SCALE GENOMIC DNA]</scope>
    <source>
        <strain evidence="1 2">CI_885</strain>
    </source>
</reference>
<organism evidence="1 2">
    <name type="scientific">Chryseobacterium indologenes</name>
    <name type="common">Flavobacterium indologenes</name>
    <dbReference type="NCBI Taxonomy" id="253"/>
    <lineage>
        <taxon>Bacteria</taxon>
        <taxon>Pseudomonadati</taxon>
        <taxon>Bacteroidota</taxon>
        <taxon>Flavobacteriia</taxon>
        <taxon>Flavobacteriales</taxon>
        <taxon>Weeksellaceae</taxon>
        <taxon>Chryseobacterium group</taxon>
        <taxon>Chryseobacterium</taxon>
    </lineage>
</organism>
<dbReference type="InterPro" id="IPR022385">
    <property type="entry name" value="Rhs_assc_core"/>
</dbReference>
<dbReference type="RefSeq" id="WP_062703514.1">
    <property type="nucleotide sequence ID" value="NZ_LJOD01000029.1"/>
</dbReference>
<reference evidence="2" key="2">
    <citation type="submission" date="2015-09" db="EMBL/GenBank/DDBJ databases">
        <title>Draft genome sequence of a multidrug-resistant Chryseobacterium indologenes isolate from Malaysia.</title>
        <authorList>
            <person name="Yu C.Y."/>
            <person name="Ang G.Y."/>
            <person name="Chan K.-G."/>
        </authorList>
    </citation>
    <scope>NUCLEOTIDE SEQUENCE [LARGE SCALE GENOMIC DNA]</scope>
    <source>
        <strain evidence="2">CI_885</strain>
    </source>
</reference>
<dbReference type="AlphaFoldDB" id="A0A0N1KRJ1"/>
<evidence type="ECO:0000313" key="2">
    <source>
        <dbReference type="Proteomes" id="UP000037953"/>
    </source>
</evidence>